<comment type="caution">
    <text evidence="2">The sequence shown here is derived from an EMBL/GenBank/DDBJ whole genome shotgun (WGS) entry which is preliminary data.</text>
</comment>
<feature type="transmembrane region" description="Helical" evidence="1">
    <location>
        <begin position="234"/>
        <end position="253"/>
    </location>
</feature>
<evidence type="ECO:0000313" key="2">
    <source>
        <dbReference type="EMBL" id="GAA4030045.1"/>
    </source>
</evidence>
<proteinExistence type="predicted"/>
<keyword evidence="3" id="KW-1185">Reference proteome</keyword>
<feature type="transmembrane region" description="Helical" evidence="1">
    <location>
        <begin position="154"/>
        <end position="179"/>
    </location>
</feature>
<feature type="transmembrane region" description="Helical" evidence="1">
    <location>
        <begin position="34"/>
        <end position="52"/>
    </location>
</feature>
<evidence type="ECO:0000256" key="1">
    <source>
        <dbReference type="SAM" id="Phobius"/>
    </source>
</evidence>
<dbReference type="Proteomes" id="UP001424459">
    <property type="component" value="Unassembled WGS sequence"/>
</dbReference>
<feature type="transmembrane region" description="Helical" evidence="1">
    <location>
        <begin position="114"/>
        <end position="134"/>
    </location>
</feature>
<feature type="transmembrane region" description="Helical" evidence="1">
    <location>
        <begin position="64"/>
        <end position="85"/>
    </location>
</feature>
<keyword evidence="1" id="KW-1133">Transmembrane helix</keyword>
<accession>A0ABP7TRV4</accession>
<feature type="transmembrane region" description="Helical" evidence="1">
    <location>
        <begin position="191"/>
        <end position="214"/>
    </location>
</feature>
<evidence type="ECO:0000313" key="3">
    <source>
        <dbReference type="Proteomes" id="UP001424459"/>
    </source>
</evidence>
<organism evidence="2 3">
    <name type="scientific">Sphingomonas rosea</name>
    <dbReference type="NCBI Taxonomy" id="335605"/>
    <lineage>
        <taxon>Bacteria</taxon>
        <taxon>Pseudomonadati</taxon>
        <taxon>Pseudomonadota</taxon>
        <taxon>Alphaproteobacteria</taxon>
        <taxon>Sphingomonadales</taxon>
        <taxon>Sphingomonadaceae</taxon>
        <taxon>Sphingomonas</taxon>
    </lineage>
</organism>
<gene>
    <name evidence="2" type="ORF">GCM10022281_06620</name>
</gene>
<evidence type="ECO:0008006" key="4">
    <source>
        <dbReference type="Google" id="ProtNLM"/>
    </source>
</evidence>
<sequence>MPAAAIAMFRALSERLHGRSTGMLARLEQRLPQIAVGWFLLVAVASVLRILFSPAASAGETTVAPYILLTVAPVATFVLALRWFADGDRLPQPSLRLAQVGRWRDVGRHEAERHALYGTSGIMLSLLIGMLINVPVRTAEYLVTMPAISAGAPAWLATLHLAMTVDVVLLSSLYVIAFVMALRRVALFPRFLLLVWMVDIASQLFIAHVSMAVGLPTGVAGALHGLLDGNVKKVLISIALWLPYLLLSTRVNVTFRHRLPA</sequence>
<keyword evidence="1" id="KW-0472">Membrane</keyword>
<dbReference type="RefSeq" id="WP_344695579.1">
    <property type="nucleotide sequence ID" value="NZ_BAABBR010000001.1"/>
</dbReference>
<keyword evidence="1" id="KW-0812">Transmembrane</keyword>
<name>A0ABP7TRV4_9SPHN</name>
<reference evidence="3" key="1">
    <citation type="journal article" date="2019" name="Int. J. Syst. Evol. Microbiol.">
        <title>The Global Catalogue of Microorganisms (GCM) 10K type strain sequencing project: providing services to taxonomists for standard genome sequencing and annotation.</title>
        <authorList>
            <consortium name="The Broad Institute Genomics Platform"/>
            <consortium name="The Broad Institute Genome Sequencing Center for Infectious Disease"/>
            <person name="Wu L."/>
            <person name="Ma J."/>
        </authorList>
    </citation>
    <scope>NUCLEOTIDE SEQUENCE [LARGE SCALE GENOMIC DNA]</scope>
    <source>
        <strain evidence="3">JCM 17564</strain>
    </source>
</reference>
<protein>
    <recommendedName>
        <fullName evidence="4">DUF2569 domain-containing protein</fullName>
    </recommendedName>
</protein>
<dbReference type="EMBL" id="BAABBR010000001">
    <property type="protein sequence ID" value="GAA4030045.1"/>
    <property type="molecule type" value="Genomic_DNA"/>
</dbReference>